<reference evidence="1 2" key="1">
    <citation type="journal article" date="2022" name="Genome Biol. Evol.">
        <title>The Spruce Budworm Genome: Reconstructing the Evolutionary History of Antifreeze Proteins.</title>
        <authorList>
            <person name="Beliveau C."/>
            <person name="Gagne P."/>
            <person name="Picq S."/>
            <person name="Vernygora O."/>
            <person name="Keeling C.I."/>
            <person name="Pinkney K."/>
            <person name="Doucet D."/>
            <person name="Wen F."/>
            <person name="Johnston J.S."/>
            <person name="Maaroufi H."/>
            <person name="Boyle B."/>
            <person name="Laroche J."/>
            <person name="Dewar K."/>
            <person name="Juretic N."/>
            <person name="Blackburn G."/>
            <person name="Nisole A."/>
            <person name="Brunet B."/>
            <person name="Brandao M."/>
            <person name="Lumley L."/>
            <person name="Duan J."/>
            <person name="Quan G."/>
            <person name="Lucarotti C.J."/>
            <person name="Roe A.D."/>
            <person name="Sperling F.A.H."/>
            <person name="Levesque R.C."/>
            <person name="Cusson M."/>
        </authorList>
    </citation>
    <scope>NUCLEOTIDE SEQUENCE [LARGE SCALE GENOMIC DNA]</scope>
    <source>
        <strain evidence="1">Glfc:IPQL:Cfum</strain>
    </source>
</reference>
<keyword evidence="2" id="KW-1185">Reference proteome</keyword>
<evidence type="ECO:0000313" key="1">
    <source>
        <dbReference type="EMBL" id="KAI8433362.1"/>
    </source>
</evidence>
<evidence type="ECO:0000313" key="2">
    <source>
        <dbReference type="Proteomes" id="UP001064048"/>
    </source>
</evidence>
<dbReference type="Proteomes" id="UP001064048">
    <property type="component" value="Chromosome 28"/>
</dbReference>
<accession>A0ACC0KA80</accession>
<dbReference type="EMBL" id="CM046128">
    <property type="protein sequence ID" value="KAI8433362.1"/>
    <property type="molecule type" value="Genomic_DNA"/>
</dbReference>
<comment type="caution">
    <text evidence="1">The sequence shown here is derived from an EMBL/GenBank/DDBJ whole genome shotgun (WGS) entry which is preliminary data.</text>
</comment>
<protein>
    <submittedName>
        <fullName evidence="1">Uncharacterized protein</fullName>
    </submittedName>
</protein>
<sequence length="404" mass="46960">MYQTINAVKDSARRPPTTLVHDDTKFKIDVALFAAIKENGDRHQPSKSFKPKPTLSKSCRYRRVLLHFLYFGWDYQGLAVQEDTSETIEHHLFLALRKSCLIEKRETSQYHRCGRTDKGVSSFGQVISISLRSTQNPEDSDLSKEIPYCKILNRLLPKDIRAVAWMPIPDDKPEYSARFDCKKRQYKYYFPRGSLDVAAMRAACSHLIGSHDFRHLCKMDVGNGVTQFVREIISAEVLPVDGDGESPYKMYYLLIEGNAFLWHQIRCIMGVLILIGQGKESPDIVKELLDIEKYPRKPQYSMALDVPLNLFHCSYGLEDTQRWIYDKEELRTVITQLQGAWTLYNIKSTMIQDSLRQLEKEYENLSRSEMKVVNADELETDTSLEERIEFYKRKRKTVTEDINV</sequence>
<gene>
    <name evidence="1" type="ORF">MSG28_015403</name>
</gene>
<name>A0ACC0KA80_CHOFU</name>
<organism evidence="1 2">
    <name type="scientific">Choristoneura fumiferana</name>
    <name type="common">Spruce budworm moth</name>
    <name type="synonym">Archips fumiferana</name>
    <dbReference type="NCBI Taxonomy" id="7141"/>
    <lineage>
        <taxon>Eukaryota</taxon>
        <taxon>Metazoa</taxon>
        <taxon>Ecdysozoa</taxon>
        <taxon>Arthropoda</taxon>
        <taxon>Hexapoda</taxon>
        <taxon>Insecta</taxon>
        <taxon>Pterygota</taxon>
        <taxon>Neoptera</taxon>
        <taxon>Endopterygota</taxon>
        <taxon>Lepidoptera</taxon>
        <taxon>Glossata</taxon>
        <taxon>Ditrysia</taxon>
        <taxon>Tortricoidea</taxon>
        <taxon>Tortricidae</taxon>
        <taxon>Tortricinae</taxon>
        <taxon>Choristoneura</taxon>
    </lineage>
</organism>
<proteinExistence type="predicted"/>